<dbReference type="Gene3D" id="3.30.530.20">
    <property type="match status" value="2"/>
</dbReference>
<keyword evidence="2" id="KW-0812">Transmembrane</keyword>
<feature type="region of interest" description="Disordered" evidence="1">
    <location>
        <begin position="507"/>
        <end position="612"/>
    </location>
</feature>
<feature type="compositionally biased region" description="Acidic residues" evidence="1">
    <location>
        <begin position="507"/>
        <end position="518"/>
    </location>
</feature>
<dbReference type="STRING" id="4829.A0A168PWV5"/>
<dbReference type="SUPFAM" id="SSF55961">
    <property type="entry name" value="Bet v1-like"/>
    <property type="match status" value="2"/>
</dbReference>
<feature type="compositionally biased region" description="Low complexity" evidence="1">
    <location>
        <begin position="1031"/>
        <end position="1066"/>
    </location>
</feature>
<feature type="compositionally biased region" description="Low complexity" evidence="1">
    <location>
        <begin position="1697"/>
        <end position="1707"/>
    </location>
</feature>
<feature type="compositionally biased region" description="Polar residues" evidence="1">
    <location>
        <begin position="1895"/>
        <end position="1907"/>
    </location>
</feature>
<keyword evidence="2" id="KW-0472">Membrane</keyword>
<feature type="region of interest" description="Disordered" evidence="1">
    <location>
        <begin position="1488"/>
        <end position="1573"/>
    </location>
</feature>
<name>A0A168PWV5_ABSGL</name>
<dbReference type="PANTHER" id="PTHR19308">
    <property type="entry name" value="PHOSPHATIDYLCHOLINE TRANSFER PROTEIN"/>
    <property type="match status" value="1"/>
</dbReference>
<feature type="transmembrane region" description="Helical" evidence="2">
    <location>
        <begin position="1950"/>
        <end position="1974"/>
    </location>
</feature>
<feature type="region of interest" description="Disordered" evidence="1">
    <location>
        <begin position="1812"/>
        <end position="1835"/>
    </location>
</feature>
<feature type="compositionally biased region" description="Basic and acidic residues" evidence="1">
    <location>
        <begin position="1708"/>
        <end position="1720"/>
    </location>
</feature>
<feature type="compositionally biased region" description="Low complexity" evidence="1">
    <location>
        <begin position="1407"/>
        <end position="1419"/>
    </location>
</feature>
<dbReference type="PANTHER" id="PTHR19308:SF14">
    <property type="entry name" value="START DOMAIN-CONTAINING PROTEIN"/>
    <property type="match status" value="1"/>
</dbReference>
<dbReference type="EMBL" id="LT554051">
    <property type="protein sequence ID" value="SAM03122.1"/>
    <property type="molecule type" value="Genomic_DNA"/>
</dbReference>
<dbReference type="InParanoid" id="A0A168PWV5"/>
<keyword evidence="2" id="KW-1133">Transmembrane helix</keyword>
<evidence type="ECO:0000259" key="3">
    <source>
        <dbReference type="PROSITE" id="PS50848"/>
    </source>
</evidence>
<feature type="region of interest" description="Disordered" evidence="1">
    <location>
        <begin position="1114"/>
        <end position="1185"/>
    </location>
</feature>
<gene>
    <name evidence="4" type="primary">ABSGL_08940.1 scaffold 10588</name>
</gene>
<dbReference type="OrthoDB" id="196858at2759"/>
<dbReference type="GO" id="GO:0008289">
    <property type="term" value="F:lipid binding"/>
    <property type="evidence" value="ECO:0007669"/>
    <property type="project" value="InterPro"/>
</dbReference>
<evidence type="ECO:0000313" key="4">
    <source>
        <dbReference type="EMBL" id="SAM03122.1"/>
    </source>
</evidence>
<feature type="compositionally biased region" description="Low complexity" evidence="1">
    <location>
        <begin position="1562"/>
        <end position="1572"/>
    </location>
</feature>
<feature type="region of interest" description="Disordered" evidence="1">
    <location>
        <begin position="1025"/>
        <end position="1071"/>
    </location>
</feature>
<keyword evidence="5" id="KW-1185">Reference proteome</keyword>
<proteinExistence type="predicted"/>
<feature type="compositionally biased region" description="Polar residues" evidence="1">
    <location>
        <begin position="1495"/>
        <end position="1504"/>
    </location>
</feature>
<reference evidence="4" key="1">
    <citation type="submission" date="2016-04" db="EMBL/GenBank/DDBJ databases">
        <authorList>
            <person name="Evans L.H."/>
            <person name="Alamgir A."/>
            <person name="Owens N."/>
            <person name="Weber N.D."/>
            <person name="Virtaneva K."/>
            <person name="Barbian K."/>
            <person name="Babar A."/>
            <person name="Rosenke K."/>
        </authorList>
    </citation>
    <scope>NUCLEOTIDE SEQUENCE [LARGE SCALE GENOMIC DNA]</scope>
    <source>
        <strain evidence="4">CBS 101.48</strain>
    </source>
</reference>
<dbReference type="InterPro" id="IPR023393">
    <property type="entry name" value="START-like_dom_sf"/>
</dbReference>
<dbReference type="Pfam" id="PF01852">
    <property type="entry name" value="START"/>
    <property type="match status" value="1"/>
</dbReference>
<protein>
    <recommendedName>
        <fullName evidence="3">START domain-containing protein</fullName>
    </recommendedName>
</protein>
<feature type="region of interest" description="Disordered" evidence="1">
    <location>
        <begin position="1696"/>
        <end position="1746"/>
    </location>
</feature>
<feature type="domain" description="START" evidence="3">
    <location>
        <begin position="714"/>
        <end position="847"/>
    </location>
</feature>
<dbReference type="CDD" id="cd00177">
    <property type="entry name" value="START"/>
    <property type="match status" value="1"/>
</dbReference>
<feature type="compositionally biased region" description="Polar residues" evidence="1">
    <location>
        <begin position="288"/>
        <end position="299"/>
    </location>
</feature>
<feature type="compositionally biased region" description="Low complexity" evidence="1">
    <location>
        <begin position="1526"/>
        <end position="1545"/>
    </location>
</feature>
<feature type="compositionally biased region" description="Polar residues" evidence="1">
    <location>
        <begin position="1826"/>
        <end position="1835"/>
    </location>
</feature>
<feature type="compositionally biased region" description="Polar residues" evidence="1">
    <location>
        <begin position="549"/>
        <end position="562"/>
    </location>
</feature>
<accession>A0A168PWV5</accession>
<dbReference type="Proteomes" id="UP000078561">
    <property type="component" value="Unassembled WGS sequence"/>
</dbReference>
<evidence type="ECO:0000313" key="5">
    <source>
        <dbReference type="Proteomes" id="UP000078561"/>
    </source>
</evidence>
<feature type="compositionally biased region" description="Low complexity" evidence="1">
    <location>
        <begin position="1120"/>
        <end position="1171"/>
    </location>
</feature>
<dbReference type="InterPro" id="IPR002913">
    <property type="entry name" value="START_lipid-bd_dom"/>
</dbReference>
<evidence type="ECO:0000256" key="1">
    <source>
        <dbReference type="SAM" id="MobiDB-lite"/>
    </source>
</evidence>
<dbReference type="PROSITE" id="PS50848">
    <property type="entry name" value="START"/>
    <property type="match status" value="1"/>
</dbReference>
<evidence type="ECO:0000256" key="2">
    <source>
        <dbReference type="SAM" id="Phobius"/>
    </source>
</evidence>
<dbReference type="InterPro" id="IPR051213">
    <property type="entry name" value="START_lipid_transfer"/>
</dbReference>
<feature type="region of interest" description="Disordered" evidence="1">
    <location>
        <begin position="353"/>
        <end position="373"/>
    </location>
</feature>
<dbReference type="GO" id="GO:0005737">
    <property type="term" value="C:cytoplasm"/>
    <property type="evidence" value="ECO:0007669"/>
    <property type="project" value="UniProtKB-ARBA"/>
</dbReference>
<feature type="region of interest" description="Disordered" evidence="1">
    <location>
        <begin position="288"/>
        <end position="312"/>
    </location>
</feature>
<feature type="region of interest" description="Disordered" evidence="1">
    <location>
        <begin position="1402"/>
        <end position="1426"/>
    </location>
</feature>
<feature type="region of interest" description="Disordered" evidence="1">
    <location>
        <begin position="1881"/>
        <end position="1931"/>
    </location>
</feature>
<organism evidence="4">
    <name type="scientific">Absidia glauca</name>
    <name type="common">Pin mould</name>
    <dbReference type="NCBI Taxonomy" id="4829"/>
    <lineage>
        <taxon>Eukaryota</taxon>
        <taxon>Fungi</taxon>
        <taxon>Fungi incertae sedis</taxon>
        <taxon>Mucoromycota</taxon>
        <taxon>Mucoromycotina</taxon>
        <taxon>Mucoromycetes</taxon>
        <taxon>Mucorales</taxon>
        <taxon>Cunninghamellaceae</taxon>
        <taxon>Absidia</taxon>
    </lineage>
</organism>
<sequence length="2016" mass="221922">MSISTSQRQDYDQSLRGALTQFKRLAALTEWTLLKTEDVQQHEIQVWRHKNAVKVVLKHNKTGNMVASQNALFCWSLHDWRSLLETDGAPGVNHMVEKRQVITRLDKHTRVSDVKMKKEWELGPHDRTLVEQVVQHPTSLRYIAAAARQDDQLQSVCLDIHHPANQPNQPSHVTLYYQWAPSNSSITDTSISYDAMSEKVSAYATSVIHDYQAALSSSSSSGLPPFISRQDMRIQLDHNTYDPRTRTLDIKYHCNTSNTNTIDDVPHQSPATPTMAVSPNINIQRHASLHSSTTTQSRSWDPAQEPVLPSSLRRHDFMSSSLVFRSSSPGSGGHRLPPINVTKRLSTIDLSSSYSSVSSTSSSKAARPSSPLSSAKGEQLVIDIGADNNKDNTLAHLTIQLLDSDKELGPTLNNQFAQLCLRCVKCYPSDAVNSASRYSLILHHPESLMDDLKLSQDTTRLTVRLVLVLQHGSDVNGPTAPSGNLQLLLDGKQWPIRNTMPWEVAIDESDDQEDDDDAWDGKPLNDDIDTDPFMDSMEDVHDSTPTPPANQQTNQVPASQISPLPITPDKRALDSDIWTVNPSEIDNRPPLNASTQDKQQQPKSKSQKPKDIIVDDIKAPSTVAALSRQRPPSSGKKIQVPHVDPPELTKAYQYFDALLHSNDWHVTQKPDQNNGFATIMKMDVEGHPTGVLMCETVWQHCSIWDAKAVLSCSEAREIWDSMFEKSEHICSVTPSCSIWHSKVKSAWPASPRDYVAFTAQYTSSQRVDICSTSCIGDTYEHYALPKETSDFVRATLDLSGWRLDAIDNSSTTTTAKKKPSTPSFAVSVRYVLQTHFQGWIPWYLLNQLTTQAPNVPTSAYQYLKKHGAPPCVEALVMATMQQQRYDHMKKNWRVEYTRSITTGDLGPTKVTVRLDRRRWAYYSSSNNSGGSHYNITIDPPPSNVLAEARDEDPYGVWLVIEHDESFIIPRRGKILVLIKPGKSHQNHHPSQLHKKKRLSPVTLLINGTTTSIQNDAATMDLLDDHLEESNGPTTTGSTPPSSPDTSSAATVSTPSPLQSSTTTSPSNDDDDLERDIQKLAVSPMEQAQGALLYMKRMDEPFGWTVVSDKQGLRINKRSGTKSSSSSSSSSSTTTSTTATAKAKSNLATSAPSAKSGTSSSSPSQQDSGQMSRENEGTKAPKSSPDTYYLDVADPCVIYKASKVIENFSTEEVASVVTNISQARVAYDASLEKCELIKPIQRGCQVIRQEIKGIFPFKSRELYLTSCTAIEKTLGPSASKRILYVESSLDLPTSKSSKLPRGKMFVSGWILESIDPYTTATNHPIPSMRATYMIALDLGSSIPSYLSNLCASGIVAKKIQWVEQYLKRNGPLPYLVHPLPVVGLRKNKCLDIQLLLDDANANEYATDSNSSSNNSTTNTTMDDGSRTIYPLSTSRMTTLRWVDIQAIYGQQPLFMVKSQCQYQQPPPPTTPRSSILLSALETPLPYPDLSSSLSSIQPTASQSASRMDRRHSLISSTHSTQSHRRGSMPPGSPSSSSSPIAAAAASLETSTKQHNLDQKDSIRPSLTSPSSSSKMMVDPVLCEVIVDLQVFTQGYDVMVQFQQHQDNSDSNSDFHGYNETDLSGLLSVTISELTPTPSHLLMEALDGSTAPPGKHAVQVKLVASLLSQTTLFQPKDMDLFDLNLTLQHHQPVVTKMPKAVTTATNTTNKSKDGASGKDRLTMSDILGDDDDEEGGDKKANPGAGSTSRWQGVVFVDGQLVSKYGEEIKISSKRKPTVSPVDARKEVSFSPLSTNDHHDGGRKLHSIRGLIEHHKQTEDSGDDVDQASIDSSLSSTSMNTIDAPAAAESSKGLYLGGSVVNAALGGVNDFRMRWMFPFRNSIQPPSSSSKPELDSPGSHNANRNGTQTIEENDKMDIAPTTVGNKTTEPDILSDSSRAISSPLQEQQYTLLWTWRMLISFALICLCLLCMIALVLLQPRLVTFDPRHSVYSLCRISWFGGWQIQLVASQSSSFTIASS</sequence>